<evidence type="ECO:0000313" key="2">
    <source>
        <dbReference type="EMBL" id="MBE3639245.1"/>
    </source>
</evidence>
<evidence type="ECO:0000256" key="1">
    <source>
        <dbReference type="SAM" id="Phobius"/>
    </source>
</evidence>
<keyword evidence="1" id="KW-0472">Membrane</keyword>
<dbReference type="AlphaFoldDB" id="A0A8J6ZA79"/>
<proteinExistence type="predicted"/>
<sequence>MLHLILFSITVGITATLVFDLWKYATDRLRGRSGSPWGLIGRWVLGLGQGRWRLDQSRRDPPGRAETATGWIFHYAVGIAYAAMLPLFWGAGYVAAPGLWPAVIVGFGLTTLAGLCLLTPAMGGGMLARNTPNQAQRIIETLQNHAIFALALYMGARAFA</sequence>
<feature type="transmembrane region" description="Helical" evidence="1">
    <location>
        <begin position="6"/>
        <end position="25"/>
    </location>
</feature>
<evidence type="ECO:0000313" key="3">
    <source>
        <dbReference type="Proteomes" id="UP000609121"/>
    </source>
</evidence>
<dbReference type="Pfam" id="PF11158">
    <property type="entry name" value="DUF2938"/>
    <property type="match status" value="1"/>
</dbReference>
<keyword evidence="1" id="KW-0812">Transmembrane</keyword>
<dbReference type="Proteomes" id="UP000609121">
    <property type="component" value="Unassembled WGS sequence"/>
</dbReference>
<protein>
    <submittedName>
        <fullName evidence="2">DUF2938 family protein</fullName>
    </submittedName>
</protein>
<gene>
    <name evidence="2" type="ORF">ICN82_13655</name>
</gene>
<reference evidence="2" key="1">
    <citation type="submission" date="2020-09" db="EMBL/GenBank/DDBJ databases">
        <title>A novel bacterium of genus Mangrovicoccus, isolated from South China Sea.</title>
        <authorList>
            <person name="Huang H."/>
            <person name="Mo K."/>
            <person name="Hu Y."/>
        </authorList>
    </citation>
    <scope>NUCLEOTIDE SEQUENCE</scope>
    <source>
        <strain evidence="2">HB182678</strain>
    </source>
</reference>
<keyword evidence="3" id="KW-1185">Reference proteome</keyword>
<accession>A0A8J6ZA79</accession>
<feature type="transmembrane region" description="Helical" evidence="1">
    <location>
        <begin position="72"/>
        <end position="92"/>
    </location>
</feature>
<name>A0A8J6ZA79_9RHOB</name>
<keyword evidence="1" id="KW-1133">Transmembrane helix</keyword>
<comment type="caution">
    <text evidence="2">The sequence shown here is derived from an EMBL/GenBank/DDBJ whole genome shotgun (WGS) entry which is preliminary data.</text>
</comment>
<dbReference type="RefSeq" id="WP_193183716.1">
    <property type="nucleotide sequence ID" value="NZ_JACVXA010000042.1"/>
</dbReference>
<organism evidence="2 3">
    <name type="scientific">Mangrovicoccus algicola</name>
    <dbReference type="NCBI Taxonomy" id="2771008"/>
    <lineage>
        <taxon>Bacteria</taxon>
        <taxon>Pseudomonadati</taxon>
        <taxon>Pseudomonadota</taxon>
        <taxon>Alphaproteobacteria</taxon>
        <taxon>Rhodobacterales</taxon>
        <taxon>Paracoccaceae</taxon>
        <taxon>Mangrovicoccus</taxon>
    </lineage>
</organism>
<dbReference type="InterPro" id="IPR021329">
    <property type="entry name" value="DUF2938"/>
</dbReference>
<feature type="transmembrane region" description="Helical" evidence="1">
    <location>
        <begin position="98"/>
        <end position="119"/>
    </location>
</feature>
<dbReference type="EMBL" id="JACVXA010000042">
    <property type="protein sequence ID" value="MBE3639245.1"/>
    <property type="molecule type" value="Genomic_DNA"/>
</dbReference>